<dbReference type="GO" id="GO:0030246">
    <property type="term" value="F:carbohydrate binding"/>
    <property type="evidence" value="ECO:0007669"/>
    <property type="project" value="InterPro"/>
</dbReference>
<feature type="region of interest" description="Disordered" evidence="19">
    <location>
        <begin position="1485"/>
        <end position="1515"/>
    </location>
</feature>
<evidence type="ECO:0000256" key="11">
    <source>
        <dbReference type="ARBA" id="ARBA00022982"/>
    </source>
</evidence>
<feature type="domain" description="Glycoside hydrolase family 31 N-terminal" evidence="21">
    <location>
        <begin position="129"/>
        <end position="242"/>
    </location>
</feature>
<feature type="compositionally biased region" description="Low complexity" evidence="19">
    <location>
        <begin position="511"/>
        <end position="520"/>
    </location>
</feature>
<evidence type="ECO:0000256" key="15">
    <source>
        <dbReference type="ARBA" id="ARBA00023180"/>
    </source>
</evidence>
<dbReference type="Pfam" id="PF13802">
    <property type="entry name" value="Gal_mutarotas_2"/>
    <property type="match status" value="1"/>
</dbReference>
<dbReference type="PROSITE" id="PS00129">
    <property type="entry name" value="GLYCOSYL_HYDROL_F31_1"/>
    <property type="match status" value="1"/>
</dbReference>
<dbReference type="GO" id="GO:0004553">
    <property type="term" value="F:hydrolase activity, hydrolyzing O-glycosyl compounds"/>
    <property type="evidence" value="ECO:0007669"/>
    <property type="project" value="InterPro"/>
</dbReference>
<comment type="subcellular location">
    <subcellularLocation>
        <location evidence="2">Endoplasmic reticulum membrane</location>
        <topology evidence="2">Peripheral membrane protein</topology>
        <orientation evidence="2">Lumenal side</orientation>
    </subcellularLocation>
</comment>
<evidence type="ECO:0000256" key="8">
    <source>
        <dbReference type="ARBA" id="ARBA00022801"/>
    </source>
</evidence>
<evidence type="ECO:0000256" key="19">
    <source>
        <dbReference type="SAM" id="MobiDB-lite"/>
    </source>
</evidence>
<dbReference type="PANTHER" id="PTHR22762">
    <property type="entry name" value="ALPHA-GLUCOSIDASE"/>
    <property type="match status" value="1"/>
</dbReference>
<dbReference type="InterPro" id="IPR048395">
    <property type="entry name" value="Glyco_hydro_31_C"/>
</dbReference>
<keyword evidence="6" id="KW-0285">Flavoprotein</keyword>
<dbReference type="InterPro" id="IPR037192">
    <property type="entry name" value="ERO1-like_sf"/>
</dbReference>
<evidence type="ECO:0000256" key="14">
    <source>
        <dbReference type="ARBA" id="ARBA00023157"/>
    </source>
</evidence>
<dbReference type="InterPro" id="IPR007266">
    <property type="entry name" value="Ero1"/>
</dbReference>
<dbReference type="SUPFAM" id="SSF51011">
    <property type="entry name" value="Glycosyl hydrolase domain"/>
    <property type="match status" value="1"/>
</dbReference>
<keyword evidence="16" id="KW-0676">Redox-active center</keyword>
<keyword evidence="11" id="KW-0249">Electron transport</keyword>
<dbReference type="Pfam" id="PF21365">
    <property type="entry name" value="Glyco_hydro_31_3rd"/>
    <property type="match status" value="1"/>
</dbReference>
<evidence type="ECO:0000256" key="12">
    <source>
        <dbReference type="ARBA" id="ARBA00023002"/>
    </source>
</evidence>
<organism evidence="23 24">
    <name type="scientific">Entomortierella chlamydospora</name>
    <dbReference type="NCBI Taxonomy" id="101097"/>
    <lineage>
        <taxon>Eukaryota</taxon>
        <taxon>Fungi</taxon>
        <taxon>Fungi incertae sedis</taxon>
        <taxon>Mucoromycota</taxon>
        <taxon>Mortierellomycotina</taxon>
        <taxon>Mortierellomycetes</taxon>
        <taxon>Mortierellales</taxon>
        <taxon>Mortierellaceae</taxon>
        <taxon>Entomortierella</taxon>
    </lineage>
</organism>
<dbReference type="Gene3D" id="2.60.40.1180">
    <property type="entry name" value="Golgi alpha-mannosidase II"/>
    <property type="match status" value="2"/>
</dbReference>
<dbReference type="EMBL" id="JAAAID010000873">
    <property type="protein sequence ID" value="KAG0013248.1"/>
    <property type="molecule type" value="Genomic_DNA"/>
</dbReference>
<evidence type="ECO:0000256" key="7">
    <source>
        <dbReference type="ARBA" id="ARBA00022729"/>
    </source>
</evidence>
<dbReference type="GO" id="GO:0034975">
    <property type="term" value="P:protein folding in endoplasmic reticulum"/>
    <property type="evidence" value="ECO:0007669"/>
    <property type="project" value="InterPro"/>
</dbReference>
<dbReference type="GO" id="GO:0015035">
    <property type="term" value="F:protein-disulfide reductase activity"/>
    <property type="evidence" value="ECO:0007669"/>
    <property type="project" value="InterPro"/>
</dbReference>
<keyword evidence="17" id="KW-0326">Glycosidase</keyword>
<dbReference type="GO" id="GO:0071949">
    <property type="term" value="F:FAD binding"/>
    <property type="evidence" value="ECO:0007669"/>
    <property type="project" value="InterPro"/>
</dbReference>
<keyword evidence="7" id="KW-0732">Signal</keyword>
<dbReference type="SUPFAM" id="SSF110019">
    <property type="entry name" value="ERO1-like"/>
    <property type="match status" value="1"/>
</dbReference>
<dbReference type="SUPFAM" id="SSF74650">
    <property type="entry name" value="Galactose mutarotase-like"/>
    <property type="match status" value="1"/>
</dbReference>
<evidence type="ECO:0000256" key="6">
    <source>
        <dbReference type="ARBA" id="ARBA00022630"/>
    </source>
</evidence>
<feature type="domain" description="Glycoside hydrolase family 31 TIM barrel" evidence="20">
    <location>
        <begin position="288"/>
        <end position="780"/>
    </location>
</feature>
<keyword evidence="24" id="KW-1185">Reference proteome</keyword>
<evidence type="ECO:0000313" key="24">
    <source>
        <dbReference type="Proteomes" id="UP000703661"/>
    </source>
</evidence>
<evidence type="ECO:0000259" key="20">
    <source>
        <dbReference type="Pfam" id="PF01055"/>
    </source>
</evidence>
<dbReference type="GO" id="GO:0016972">
    <property type="term" value="F:thiol oxidase activity"/>
    <property type="evidence" value="ECO:0007669"/>
    <property type="project" value="InterPro"/>
</dbReference>
<feature type="region of interest" description="Disordered" evidence="19">
    <location>
        <begin position="491"/>
        <end position="550"/>
    </location>
</feature>
<keyword evidence="9" id="KW-0256">Endoplasmic reticulum</keyword>
<keyword evidence="10" id="KW-0274">FAD</keyword>
<sequence>MSKQPVPTVTKTAAKATEPFTADYKVLSTDPPLEKQLPRGNATDPASLPLEKLENLHLQLGLVRNARLGPAFGPDPKQLTMKIHAQSSSRLNIEIENAYHQAWKVPQSVVPRHPPRVPFARQPGHTLDYEVVWNNSESFAFTVLRKGTGEKLFDTSSLGLTMKDQYIEFSTHLAGGIAGRVVSLYGLGENVGPLRREPGTTATLWARDCPCKPEKNLYGCHPFYMEILPSGSAHGVLLLSSNGMDVILSPQGDRLTYKVIGGIIELYIFTGPTPQQVIQQYTELIGRPCMVPYYAQGFHICRWGYDTLEKVKDVVSKFKDHSLPLEVMWIDIDYMKDYKCFTFDEERFPTKKLAEYVDELHSQDQHIVMILDPGIKVQYQTGLYEPYDEGVAKNLFIKRRVTKFEEAGDGTKYHAGQLVDFVGKVWPGKTTFPDWFHPETQAYWTKHITQFYQKIRLDGIWIDMNEAASFHDGDCSHIESSEDRPVRLSDFASAEPEGSDAEEEGTGRVLQPQHQQQPQHVDSNPRKRKQSQTSDTEADHSPESVQPKEVIAEHEHDYERKHDPGFPEKHGYNANLQSVGNNTDADKDELPSGTKLPVVYARPKMPPYRINNNNEYADLEYRTISPDALHHGDVIEYDVHNLYGHMEAIATYNAIRSISPEKKPFILSRSTFPGSGQYACKWNGDNWSTEYDMKASIPGLLNFQFFGISMIGADIGGFGGSATEELLIRWHQLGAFYPFMRNHNCITNPPQEPYVHKGLIEVSRTYLDMRYRLLPYWYTLFFRSHQDGRMVCSPLWVLDPTDQDLLSNDEQFLVGESVLVSPVLKLEQDSVNARFPTGRWYDMHSGVLEVYVQSKGENPKQAQQGASKVLAVDAPLNKIPIHLRGGNILPRAGIEKGTFIRTTSQVRKAPIQILVALDETDCAVGEYYHDDDSFAAADGTLVKFQARPGFLGMSSFSAKNLADTAVFSGKERASNVADVMVPSGNRDLRPTFVESIMVWGVGIGQVESNKVLKAEAASSSCQVEPLQVRISIVKHVAASEESVQHRRELSAVPNEEFVVQSVQVENSVCDYDAVEIINQEMRKQLQSLVQQKYFKFYKLNLYGTCPFWTENHLCMNKDCGVAVVDESTIPQEWTSTALGAISSPTNGKNFQPFKSCQLKDQDFCQVDDEAISEGVYVDLIENPERFTGYSGPSAAKVWDAIYDENCFNIAQKMQLASDCEQCSLDRQADEELLAGKLKAAAMTGISLARNPIADAELEQRKPLDRQDEEEFGYETPVFQPVYVCAALEKMTKLTNSSSTWTRIYSQGPNLDCFVSRVGAHPDRLENIYFDYAILVRAVTKLSGYLKNYEFCTGNPEEDAGVKSMVDRLIDTSSKSPAIFDEKAMFVGPEAQALKLEFRDHFRNITKIMDCVGCEKCRLWGKVQTSGLGTALKILFSYNDEHLNPIKNPNLLQRTEIVALFNTLNRFSESVDSITKFREMYMQQHGPRNTHVENPVPSERQQHPVAPESAPTAVDDKAQSSASVSSIMPFFTSVLEGHVILPDQDPTSNPQNEPLLSSYSIGQHLLKAKVLIQDTREWMKKKGFVLSNTILGMSRMPLTFFSNDQRQAHKKNHPEGNKKDF</sequence>
<dbReference type="InterPro" id="IPR017853">
    <property type="entry name" value="GH"/>
</dbReference>
<evidence type="ECO:0000256" key="1">
    <source>
        <dbReference type="ARBA" id="ARBA00001974"/>
    </source>
</evidence>
<reference evidence="23" key="1">
    <citation type="journal article" date="2020" name="Fungal Divers.">
        <title>Resolving the Mortierellaceae phylogeny through synthesis of multi-gene phylogenetics and phylogenomics.</title>
        <authorList>
            <person name="Vandepol N."/>
            <person name="Liber J."/>
            <person name="Desiro A."/>
            <person name="Na H."/>
            <person name="Kennedy M."/>
            <person name="Barry K."/>
            <person name="Grigoriev I.V."/>
            <person name="Miller A.N."/>
            <person name="O'Donnell K."/>
            <person name="Stajich J.E."/>
            <person name="Bonito G."/>
        </authorList>
    </citation>
    <scope>NUCLEOTIDE SEQUENCE</scope>
    <source>
        <strain evidence="23">NRRL 2769</strain>
    </source>
</reference>
<feature type="domain" description="Glycosyl hydrolase family 31 C-terminal" evidence="22">
    <location>
        <begin position="788"/>
        <end position="889"/>
    </location>
</feature>
<feature type="region of interest" description="Disordered" evidence="19">
    <location>
        <begin position="23"/>
        <end position="46"/>
    </location>
</feature>
<evidence type="ECO:0000256" key="3">
    <source>
        <dbReference type="ARBA" id="ARBA00007806"/>
    </source>
</evidence>
<evidence type="ECO:0000256" key="9">
    <source>
        <dbReference type="ARBA" id="ARBA00022824"/>
    </source>
</evidence>
<dbReference type="CDD" id="cd14752">
    <property type="entry name" value="GH31_N"/>
    <property type="match status" value="1"/>
</dbReference>
<evidence type="ECO:0000256" key="4">
    <source>
        <dbReference type="ARBA" id="ARBA00008277"/>
    </source>
</evidence>
<dbReference type="GO" id="GO:0005975">
    <property type="term" value="P:carbohydrate metabolic process"/>
    <property type="evidence" value="ECO:0007669"/>
    <property type="project" value="InterPro"/>
</dbReference>
<evidence type="ECO:0000259" key="22">
    <source>
        <dbReference type="Pfam" id="PF21365"/>
    </source>
</evidence>
<comment type="caution">
    <text evidence="23">The sequence shown here is derived from an EMBL/GenBank/DDBJ whole genome shotgun (WGS) entry which is preliminary data.</text>
</comment>
<evidence type="ECO:0000256" key="10">
    <source>
        <dbReference type="ARBA" id="ARBA00022827"/>
    </source>
</evidence>
<protein>
    <recommendedName>
        <fullName evidence="18">Maltase</fullName>
    </recommendedName>
</protein>
<keyword evidence="13" id="KW-0472">Membrane</keyword>
<dbReference type="InterPro" id="IPR011013">
    <property type="entry name" value="Gal_mutarotase_sf_dom"/>
</dbReference>
<dbReference type="PANTHER" id="PTHR22762:SF133">
    <property type="entry name" value="P-TYPE DOMAIN-CONTAINING PROTEIN"/>
    <property type="match status" value="1"/>
</dbReference>
<dbReference type="GO" id="GO:0005789">
    <property type="term" value="C:endoplasmic reticulum membrane"/>
    <property type="evidence" value="ECO:0007669"/>
    <property type="project" value="UniProtKB-SubCell"/>
</dbReference>
<dbReference type="InterPro" id="IPR013780">
    <property type="entry name" value="Glyco_hydro_b"/>
</dbReference>
<dbReference type="Gene3D" id="3.20.20.80">
    <property type="entry name" value="Glycosidases"/>
    <property type="match status" value="2"/>
</dbReference>
<evidence type="ECO:0000259" key="21">
    <source>
        <dbReference type="Pfam" id="PF13802"/>
    </source>
</evidence>
<keyword evidence="12" id="KW-0560">Oxidoreductase</keyword>
<keyword evidence="15" id="KW-0325">Glycoprotein</keyword>
<proteinExistence type="inferred from homology"/>
<evidence type="ECO:0000256" key="5">
    <source>
        <dbReference type="ARBA" id="ARBA00022448"/>
    </source>
</evidence>
<evidence type="ECO:0000256" key="18">
    <source>
        <dbReference type="ARBA" id="ARBA00041343"/>
    </source>
</evidence>
<dbReference type="CDD" id="cd06602">
    <property type="entry name" value="GH31_MGAM_SI_GAA"/>
    <property type="match status" value="1"/>
</dbReference>
<evidence type="ECO:0000313" key="23">
    <source>
        <dbReference type="EMBL" id="KAG0013248.1"/>
    </source>
</evidence>
<evidence type="ECO:0000256" key="13">
    <source>
        <dbReference type="ARBA" id="ARBA00023136"/>
    </source>
</evidence>
<keyword evidence="5" id="KW-0813">Transport</keyword>
<evidence type="ECO:0000256" key="2">
    <source>
        <dbReference type="ARBA" id="ARBA00004367"/>
    </source>
</evidence>
<comment type="similarity">
    <text evidence="4">Belongs to the EROs family.</text>
</comment>
<dbReference type="SUPFAM" id="SSF51445">
    <property type="entry name" value="(Trans)glycosidases"/>
    <property type="match status" value="1"/>
</dbReference>
<evidence type="ECO:0000256" key="16">
    <source>
        <dbReference type="ARBA" id="ARBA00023284"/>
    </source>
</evidence>
<comment type="cofactor">
    <cofactor evidence="1">
        <name>FAD</name>
        <dbReference type="ChEBI" id="CHEBI:57692"/>
    </cofactor>
</comment>
<keyword evidence="14" id="KW-1015">Disulfide bond</keyword>
<dbReference type="Gene3D" id="2.60.40.1760">
    <property type="entry name" value="glycosyl hydrolase (family 31)"/>
    <property type="match status" value="1"/>
</dbReference>
<keyword evidence="8" id="KW-0378">Hydrolase</keyword>
<dbReference type="InterPro" id="IPR030458">
    <property type="entry name" value="Glyco_hydro_31_AS"/>
</dbReference>
<dbReference type="Pfam" id="PF04137">
    <property type="entry name" value="ERO1"/>
    <property type="match status" value="1"/>
</dbReference>
<accession>A0A9P6SZ72</accession>
<evidence type="ECO:0000256" key="17">
    <source>
        <dbReference type="ARBA" id="ARBA00023295"/>
    </source>
</evidence>
<dbReference type="Pfam" id="PF01055">
    <property type="entry name" value="Glyco_hydro_31_2nd"/>
    <property type="match status" value="1"/>
</dbReference>
<gene>
    <name evidence="23" type="ORF">BGZ80_011205</name>
</gene>
<dbReference type="Proteomes" id="UP000703661">
    <property type="component" value="Unassembled WGS sequence"/>
</dbReference>
<comment type="similarity">
    <text evidence="3">Belongs to the glycosyl hydrolase 31 family.</text>
</comment>
<name>A0A9P6SZ72_9FUNG</name>
<dbReference type="InterPro" id="IPR025887">
    <property type="entry name" value="Glyco_hydro_31_N_dom"/>
</dbReference>
<dbReference type="InterPro" id="IPR000322">
    <property type="entry name" value="Glyco_hydro_31_TIM"/>
</dbReference>